<dbReference type="STRING" id="79923.A0A419PNZ1"/>
<dbReference type="Gene3D" id="3.40.33.10">
    <property type="entry name" value="CAP"/>
    <property type="match status" value="1"/>
</dbReference>
<evidence type="ECO:0000256" key="1">
    <source>
        <dbReference type="SAM" id="MobiDB-lite"/>
    </source>
</evidence>
<evidence type="ECO:0000313" key="4">
    <source>
        <dbReference type="Proteomes" id="UP000286415"/>
    </source>
</evidence>
<evidence type="ECO:0000256" key="2">
    <source>
        <dbReference type="SAM" id="SignalP"/>
    </source>
</evidence>
<dbReference type="OrthoDB" id="10250153at2759"/>
<dbReference type="InParanoid" id="A0A419PNZ1"/>
<feature type="compositionally biased region" description="Low complexity" evidence="1">
    <location>
        <begin position="192"/>
        <end position="325"/>
    </location>
</feature>
<dbReference type="Pfam" id="PF00188">
    <property type="entry name" value="CAP"/>
    <property type="match status" value="1"/>
</dbReference>
<dbReference type="InterPro" id="IPR014044">
    <property type="entry name" value="CAP_dom"/>
</dbReference>
<name>A0A419PNZ1_CLOSI</name>
<dbReference type="PROSITE" id="PS01009">
    <property type="entry name" value="CRISP_1"/>
    <property type="match status" value="1"/>
</dbReference>
<reference evidence="3 4" key="1">
    <citation type="journal article" date="2018" name="Biotechnol. Adv.">
        <title>Improved genomic resources and new bioinformatic workflow for the carcinogenic parasite Clonorchis sinensis: Biotechnological implications.</title>
        <authorList>
            <person name="Wang D."/>
            <person name="Korhonen P.K."/>
            <person name="Gasser R.B."/>
            <person name="Young N.D."/>
        </authorList>
    </citation>
    <scope>NUCLEOTIDE SEQUENCE [LARGE SCALE GENOMIC DNA]</scope>
    <source>
        <strain evidence="3">Cs-k2</strain>
    </source>
</reference>
<reference evidence="3 4" key="2">
    <citation type="journal article" date="2021" name="Genomics">
        <title>High-quality reference genome for Clonorchis sinensis.</title>
        <authorList>
            <person name="Young N.D."/>
            <person name="Stroehlein A.J."/>
            <person name="Kinkar L."/>
            <person name="Wang T."/>
            <person name="Sohn W.M."/>
            <person name="Chang B.C.H."/>
            <person name="Kaur P."/>
            <person name="Weisz D."/>
            <person name="Dudchenko O."/>
            <person name="Aiden E.L."/>
            <person name="Korhonen P.K."/>
            <person name="Gasser R.B."/>
        </authorList>
    </citation>
    <scope>NUCLEOTIDE SEQUENCE [LARGE SCALE GENOMIC DNA]</scope>
    <source>
        <strain evidence="3">Cs-k2</strain>
    </source>
</reference>
<accession>A0A419PNZ1</accession>
<dbReference type="InterPro" id="IPR035940">
    <property type="entry name" value="CAP_sf"/>
</dbReference>
<dbReference type="InterPro" id="IPR018244">
    <property type="entry name" value="Allrgn_V5/Tpx1_CS"/>
</dbReference>
<sequence>MISFNKVGLILGLAFCLQLVGRSLQQVLTKEQFLEKHNNYRRKIREGKVPYQPIPKCLRNLVWSDNLQAAAKTVAESCVQKHVLPTGQGENLAVTTAGQTDPVVTWFNEHENFTFGPTTNENLASVGRYTQMVWSKTKELGCYQKLCVTLEAMGKTWKNAYYTVCRYSPPGNILGTTPYTPIRDELQPSTVATTPTTTTTTTTKATTTTPATTTTTTTKATTTTPATTTTTTTKATTTTPATTTTTTTKATTTTPATTTTTTTKATTTTPATTTTTTTKATTTTPATTTTTTTKATTTTPATTTTTTTKATTTTPTTTTTTPTTTKETTMTTNVVDISDPKVC</sequence>
<protein>
    <submittedName>
        <fullName evidence="3">Peptidase inhibitor 16</fullName>
    </submittedName>
</protein>
<gene>
    <name evidence="3" type="ORF">CSKR_108869</name>
</gene>
<dbReference type="GO" id="GO:0005576">
    <property type="term" value="C:extracellular region"/>
    <property type="evidence" value="ECO:0007669"/>
    <property type="project" value="InterPro"/>
</dbReference>
<feature type="signal peptide" evidence="2">
    <location>
        <begin position="1"/>
        <end position="25"/>
    </location>
</feature>
<proteinExistence type="predicted"/>
<keyword evidence="2" id="KW-0732">Signal</keyword>
<keyword evidence="4" id="KW-1185">Reference proteome</keyword>
<dbReference type="SUPFAM" id="SSF55797">
    <property type="entry name" value="PR-1-like"/>
    <property type="match status" value="1"/>
</dbReference>
<dbReference type="PANTHER" id="PTHR10334">
    <property type="entry name" value="CYSTEINE-RICH SECRETORY PROTEIN-RELATED"/>
    <property type="match status" value="1"/>
</dbReference>
<organism evidence="3 4">
    <name type="scientific">Clonorchis sinensis</name>
    <name type="common">Chinese liver fluke</name>
    <dbReference type="NCBI Taxonomy" id="79923"/>
    <lineage>
        <taxon>Eukaryota</taxon>
        <taxon>Metazoa</taxon>
        <taxon>Spiralia</taxon>
        <taxon>Lophotrochozoa</taxon>
        <taxon>Platyhelminthes</taxon>
        <taxon>Trematoda</taxon>
        <taxon>Digenea</taxon>
        <taxon>Opisthorchiida</taxon>
        <taxon>Opisthorchiata</taxon>
        <taxon>Opisthorchiidae</taxon>
        <taxon>Clonorchis</taxon>
    </lineage>
</organism>
<dbReference type="AlphaFoldDB" id="A0A419PNZ1"/>
<feature type="region of interest" description="Disordered" evidence="1">
    <location>
        <begin position="189"/>
        <end position="325"/>
    </location>
</feature>
<dbReference type="PRINTS" id="PR00837">
    <property type="entry name" value="V5TPXLIKE"/>
</dbReference>
<evidence type="ECO:0000313" key="3">
    <source>
        <dbReference type="EMBL" id="KAG5443437.1"/>
    </source>
</evidence>
<dbReference type="InterPro" id="IPR001283">
    <property type="entry name" value="CRISP-related"/>
</dbReference>
<dbReference type="Proteomes" id="UP000286415">
    <property type="component" value="Unassembled WGS sequence"/>
</dbReference>
<comment type="caution">
    <text evidence="3">The sequence shown here is derived from an EMBL/GenBank/DDBJ whole genome shotgun (WGS) entry which is preliminary data.</text>
</comment>
<feature type="chain" id="PRO_5044305104" evidence="2">
    <location>
        <begin position="26"/>
        <end position="343"/>
    </location>
</feature>
<dbReference type="EMBL" id="NIRI02000056">
    <property type="protein sequence ID" value="KAG5443437.1"/>
    <property type="molecule type" value="Genomic_DNA"/>
</dbReference>
<dbReference type="CDD" id="cd05380">
    <property type="entry name" value="CAP_euk"/>
    <property type="match status" value="1"/>
</dbReference>
<dbReference type="SMART" id="SM00198">
    <property type="entry name" value="SCP"/>
    <property type="match status" value="1"/>
</dbReference>